<dbReference type="Pfam" id="PF05016">
    <property type="entry name" value="ParE_toxin"/>
    <property type="match status" value="1"/>
</dbReference>
<evidence type="ECO:0000313" key="4">
    <source>
        <dbReference type="Proteomes" id="UP000228886"/>
    </source>
</evidence>
<organism evidence="3 4">
    <name type="scientific">bacterium (Candidatus Ratteibacteria) CG01_land_8_20_14_3_00_40_19</name>
    <dbReference type="NCBI Taxonomy" id="2014290"/>
    <lineage>
        <taxon>Bacteria</taxon>
        <taxon>Candidatus Ratteibacteria</taxon>
    </lineage>
</organism>
<dbReference type="PANTHER" id="PTHR35601:SF1">
    <property type="entry name" value="TOXIN RELE"/>
    <property type="match status" value="1"/>
</dbReference>
<comment type="caution">
    <text evidence="3">The sequence shown here is derived from an EMBL/GenBank/DDBJ whole genome shotgun (WGS) entry which is preliminary data.</text>
</comment>
<evidence type="ECO:0000256" key="2">
    <source>
        <dbReference type="ARBA" id="ARBA00022649"/>
    </source>
</evidence>
<name>A0A2M7E7I6_9BACT</name>
<dbReference type="PANTHER" id="PTHR35601">
    <property type="entry name" value="TOXIN RELE"/>
    <property type="match status" value="1"/>
</dbReference>
<proteinExistence type="inferred from homology"/>
<dbReference type="Gene3D" id="3.30.2310.20">
    <property type="entry name" value="RelE-like"/>
    <property type="match status" value="1"/>
</dbReference>
<accession>A0A2M7E7I6</accession>
<evidence type="ECO:0000313" key="3">
    <source>
        <dbReference type="EMBL" id="PIV63683.1"/>
    </source>
</evidence>
<protein>
    <submittedName>
        <fullName evidence="3">Type II toxin-antitoxin system RelE/ParE family toxin</fullName>
    </submittedName>
</protein>
<dbReference type="Proteomes" id="UP000228886">
    <property type="component" value="Unassembled WGS sequence"/>
</dbReference>
<dbReference type="InterPro" id="IPR035093">
    <property type="entry name" value="RelE/ParE_toxin_dom_sf"/>
</dbReference>
<sequence length="86" mass="10253">MKWQAIYHPDVEKEDLPKIPKNLQARIKKAIELRLLQDPASSGEPLRKSLKGHRKLRVGNYRVIYRIEESTVFIFKIGHRKEVYRK</sequence>
<comment type="similarity">
    <text evidence="1">Belongs to the RelE toxin family.</text>
</comment>
<keyword evidence="2" id="KW-1277">Toxin-antitoxin system</keyword>
<dbReference type="SUPFAM" id="SSF143011">
    <property type="entry name" value="RelE-like"/>
    <property type="match status" value="1"/>
</dbReference>
<evidence type="ECO:0000256" key="1">
    <source>
        <dbReference type="ARBA" id="ARBA00006226"/>
    </source>
</evidence>
<dbReference type="AlphaFoldDB" id="A0A2M7E7I6"/>
<dbReference type="InterPro" id="IPR007712">
    <property type="entry name" value="RelE/ParE_toxin"/>
</dbReference>
<reference evidence="4" key="1">
    <citation type="submission" date="2017-09" db="EMBL/GenBank/DDBJ databases">
        <title>Depth-based differentiation of microbial function through sediment-hosted aquifers and enrichment of novel symbionts in the deep terrestrial subsurface.</title>
        <authorList>
            <person name="Probst A.J."/>
            <person name="Ladd B."/>
            <person name="Jarett J.K."/>
            <person name="Geller-Mcgrath D.E."/>
            <person name="Sieber C.M.K."/>
            <person name="Emerson J.B."/>
            <person name="Anantharaman K."/>
            <person name="Thomas B.C."/>
            <person name="Malmstrom R."/>
            <person name="Stieglmeier M."/>
            <person name="Klingl A."/>
            <person name="Woyke T."/>
            <person name="Ryan C.M."/>
            <person name="Banfield J.F."/>
        </authorList>
    </citation>
    <scope>NUCLEOTIDE SEQUENCE [LARGE SCALE GENOMIC DNA]</scope>
</reference>
<dbReference type="NCBIfam" id="TIGR02385">
    <property type="entry name" value="RelE_StbE"/>
    <property type="match status" value="1"/>
</dbReference>
<gene>
    <name evidence="3" type="ORF">COS11_06155</name>
</gene>
<dbReference type="EMBL" id="PETL01000293">
    <property type="protein sequence ID" value="PIV63683.1"/>
    <property type="molecule type" value="Genomic_DNA"/>
</dbReference>